<dbReference type="EMBL" id="CAJHIA010000011">
    <property type="protein sequence ID" value="CAD6443794.1"/>
    <property type="molecule type" value="Genomic_DNA"/>
</dbReference>
<dbReference type="Proteomes" id="UP000624404">
    <property type="component" value="Unassembled WGS sequence"/>
</dbReference>
<dbReference type="Gene3D" id="2.170.15.10">
    <property type="entry name" value="Proaerolysin, chain A, domain 3"/>
    <property type="match status" value="1"/>
</dbReference>
<sequence>MPVGIVMTLLAAIKTDGLIADLSNALTCIDLVRTGKTKAADLVPAGLNDQISMFFCRTLDLNMGAIEPFDAADFTGRRSTISLSGRLQYKTATIYDGADRTGVSYNNTKGWGTTKEIARLSDVRLNDVVSSFKWQSVNPVKEIIEPFNTTASNSSTEGGLISNSNNTDAPQEVTVTLNNSSAQTMAAGVEGIASASAQWNVAVNYSYTRTGTVSKSETKTVDLSISAKATAPPRTKYKATLIVTIGKLPAREYFTTAQRWYKDLVIGSQADLLIMPGIKESRM</sequence>
<reference evidence="1" key="1">
    <citation type="submission" date="2020-10" db="EMBL/GenBank/DDBJ databases">
        <authorList>
            <person name="Kusch S."/>
        </authorList>
    </citation>
    <scope>NUCLEOTIDE SEQUENCE</scope>
    <source>
        <strain evidence="1">SwB9</strain>
    </source>
</reference>
<keyword evidence="2" id="KW-1185">Reference proteome</keyword>
<gene>
    <name evidence="1" type="ORF">SCLTRI_LOCUS3586</name>
</gene>
<evidence type="ECO:0000313" key="2">
    <source>
        <dbReference type="Proteomes" id="UP000624404"/>
    </source>
</evidence>
<organism evidence="1 2">
    <name type="scientific">Sclerotinia trifoliorum</name>
    <dbReference type="NCBI Taxonomy" id="28548"/>
    <lineage>
        <taxon>Eukaryota</taxon>
        <taxon>Fungi</taxon>
        <taxon>Dikarya</taxon>
        <taxon>Ascomycota</taxon>
        <taxon>Pezizomycotina</taxon>
        <taxon>Leotiomycetes</taxon>
        <taxon>Helotiales</taxon>
        <taxon>Sclerotiniaceae</taxon>
        <taxon>Sclerotinia</taxon>
    </lineage>
</organism>
<name>A0A8H2VRS8_9HELO</name>
<dbReference type="OrthoDB" id="4692089at2759"/>
<dbReference type="SUPFAM" id="SSF56973">
    <property type="entry name" value="Aerolisin/ETX pore-forming domain"/>
    <property type="match status" value="1"/>
</dbReference>
<evidence type="ECO:0000313" key="1">
    <source>
        <dbReference type="EMBL" id="CAD6443794.1"/>
    </source>
</evidence>
<proteinExistence type="predicted"/>
<dbReference type="AlphaFoldDB" id="A0A8H2VRS8"/>
<comment type="caution">
    <text evidence="1">The sequence shown here is derived from an EMBL/GenBank/DDBJ whole genome shotgun (WGS) entry which is preliminary data.</text>
</comment>
<protein>
    <submittedName>
        <fullName evidence="1">9987e917-9b40-4ca7-b24d-d8d64c55a178</fullName>
    </submittedName>
</protein>
<accession>A0A8H2VRS8</accession>